<keyword evidence="3" id="KW-1185">Reference proteome</keyword>
<dbReference type="CDD" id="cd16386">
    <property type="entry name" value="TcpC_N"/>
    <property type="match status" value="1"/>
</dbReference>
<dbReference type="CDD" id="cd16428">
    <property type="entry name" value="TcpC_C"/>
    <property type="match status" value="1"/>
</dbReference>
<sequence length="351" mass="40604">MKKLIKAMKEKKVNSNKPSKVKQEKNSNRQVAFSKKKTRKIASFLVFGVMTISLLFNVIHFSKVQTIRNMVQASYEEIDEQVKGIEVGSLIDSQKLVVYTDDFVQEYINLPKGQEEREERIDKLRSYFIAGFDVSNLENTSEFVGSRSIDRIRFLDVNRTDSHEAKVHYLVSYKVTEIEEIETEKVKKEKDEDGQTKEVKETDIVEEEKVTEYDVELIVPVVTDGEGFAVTNHPSLISSDIKADIQYKQSPLEGEDTTAREREALTPFLNDFFTAYGLSDEKLAFMADVDQGLTNKVYEELNITDSVRNDNEYILRVQVTFRDRETSLLSVYSYELLISEQNRRFFVQDIN</sequence>
<comment type="caution">
    <text evidence="2">The sequence shown here is derived from an EMBL/GenBank/DDBJ whole genome shotgun (WGS) entry which is preliminary data.</text>
</comment>
<dbReference type="RefSeq" id="WP_273847953.1">
    <property type="nucleotide sequence ID" value="NZ_JAQQWT010000042.1"/>
</dbReference>
<accession>A0ABV6NL04</accession>
<dbReference type="Proteomes" id="UP001589833">
    <property type="component" value="Unassembled WGS sequence"/>
</dbReference>
<dbReference type="Gene3D" id="3.10.450.540">
    <property type="match status" value="2"/>
</dbReference>
<dbReference type="EMBL" id="JBHLTR010000040">
    <property type="protein sequence ID" value="MFC0560778.1"/>
    <property type="molecule type" value="Genomic_DNA"/>
</dbReference>
<keyword evidence="1" id="KW-1133">Transmembrane helix</keyword>
<protein>
    <submittedName>
        <fullName evidence="2">Conjugal transfer protein</fullName>
    </submittedName>
</protein>
<evidence type="ECO:0000313" key="3">
    <source>
        <dbReference type="Proteomes" id="UP001589833"/>
    </source>
</evidence>
<name>A0ABV6NL04_9BACI</name>
<feature type="transmembrane region" description="Helical" evidence="1">
    <location>
        <begin position="41"/>
        <end position="61"/>
    </location>
</feature>
<keyword evidence="1" id="KW-0472">Membrane</keyword>
<keyword evidence="1" id="KW-0812">Transmembrane</keyword>
<dbReference type="InterPro" id="IPR024735">
    <property type="entry name" value="TcpC"/>
</dbReference>
<reference evidence="2 3" key="1">
    <citation type="submission" date="2024-09" db="EMBL/GenBank/DDBJ databases">
        <authorList>
            <person name="Sun Q."/>
            <person name="Mori K."/>
        </authorList>
    </citation>
    <scope>NUCLEOTIDE SEQUENCE [LARGE SCALE GENOMIC DNA]</scope>
    <source>
        <strain evidence="2 3">NCAIM B.02301</strain>
    </source>
</reference>
<evidence type="ECO:0000313" key="2">
    <source>
        <dbReference type="EMBL" id="MFC0560778.1"/>
    </source>
</evidence>
<organism evidence="2 3">
    <name type="scientific">Halalkalibacter alkalisediminis</name>
    <dbReference type="NCBI Taxonomy" id="935616"/>
    <lineage>
        <taxon>Bacteria</taxon>
        <taxon>Bacillati</taxon>
        <taxon>Bacillota</taxon>
        <taxon>Bacilli</taxon>
        <taxon>Bacillales</taxon>
        <taxon>Bacillaceae</taxon>
        <taxon>Halalkalibacter</taxon>
    </lineage>
</organism>
<evidence type="ECO:0000256" key="1">
    <source>
        <dbReference type="SAM" id="Phobius"/>
    </source>
</evidence>
<dbReference type="Pfam" id="PF12642">
    <property type="entry name" value="TpcC"/>
    <property type="match status" value="1"/>
</dbReference>
<gene>
    <name evidence="2" type="ORF">ACFFH4_17520</name>
</gene>
<proteinExistence type="predicted"/>
<dbReference type="InterPro" id="IPR035628">
    <property type="entry name" value="TcpC_C"/>
</dbReference>